<dbReference type="AlphaFoldDB" id="A0A252F372"/>
<comment type="caution">
    <text evidence="7">The sequence shown here is derived from an EMBL/GenBank/DDBJ whole genome shotgun (WGS) entry which is preliminary data.</text>
</comment>
<dbReference type="InterPro" id="IPR051611">
    <property type="entry name" value="ECF_transporter_component"/>
</dbReference>
<dbReference type="InterPro" id="IPR003339">
    <property type="entry name" value="ABC/ECF_trnsptr_transmembrane"/>
</dbReference>
<gene>
    <name evidence="7" type="ORF">CBW42_09270</name>
</gene>
<dbReference type="Proteomes" id="UP000194903">
    <property type="component" value="Unassembled WGS sequence"/>
</dbReference>
<dbReference type="InterPro" id="IPR012809">
    <property type="entry name" value="ECF_CbiQ"/>
</dbReference>
<dbReference type="EMBL" id="NHOC01000007">
    <property type="protein sequence ID" value="OUM20227.1"/>
    <property type="molecule type" value="Genomic_DNA"/>
</dbReference>
<evidence type="ECO:0000313" key="7">
    <source>
        <dbReference type="EMBL" id="OUM20227.1"/>
    </source>
</evidence>
<keyword evidence="4 6" id="KW-1133">Transmembrane helix</keyword>
<dbReference type="RefSeq" id="WP_087020385.1">
    <property type="nucleotide sequence ID" value="NZ_NHOC01000007.1"/>
</dbReference>
<dbReference type="GO" id="GO:0043190">
    <property type="term" value="C:ATP-binding cassette (ABC) transporter complex"/>
    <property type="evidence" value="ECO:0007669"/>
    <property type="project" value="InterPro"/>
</dbReference>
<feature type="transmembrane region" description="Helical" evidence="6">
    <location>
        <begin position="79"/>
        <end position="96"/>
    </location>
</feature>
<evidence type="ECO:0000256" key="6">
    <source>
        <dbReference type="SAM" id="Phobius"/>
    </source>
</evidence>
<dbReference type="OrthoDB" id="8585740at2"/>
<evidence type="ECO:0000256" key="2">
    <source>
        <dbReference type="ARBA" id="ARBA00022475"/>
    </source>
</evidence>
<proteinExistence type="predicted"/>
<dbReference type="PANTHER" id="PTHR34857">
    <property type="entry name" value="SLL0384 PROTEIN"/>
    <property type="match status" value="1"/>
</dbReference>
<evidence type="ECO:0000313" key="8">
    <source>
        <dbReference type="Proteomes" id="UP000194903"/>
    </source>
</evidence>
<name>A0A252F372_9FIRM</name>
<keyword evidence="8" id="KW-1185">Reference proteome</keyword>
<feature type="transmembrane region" description="Helical" evidence="6">
    <location>
        <begin position="108"/>
        <end position="133"/>
    </location>
</feature>
<protein>
    <submittedName>
        <fullName evidence="7">Cobalt ECF transporter T component CbiQ</fullName>
    </submittedName>
</protein>
<dbReference type="NCBIfam" id="TIGR02454">
    <property type="entry name" value="ECF_T_CbiQ"/>
    <property type="match status" value="1"/>
</dbReference>
<keyword evidence="3 6" id="KW-0812">Transmembrane</keyword>
<organism evidence="7 8">
    <name type="scientific">Butyricicoccus porcorum</name>
    <dbReference type="NCBI Taxonomy" id="1945634"/>
    <lineage>
        <taxon>Bacteria</taxon>
        <taxon>Bacillati</taxon>
        <taxon>Bacillota</taxon>
        <taxon>Clostridia</taxon>
        <taxon>Eubacteriales</taxon>
        <taxon>Butyricicoccaceae</taxon>
        <taxon>Butyricicoccus</taxon>
    </lineage>
</organism>
<evidence type="ECO:0000256" key="1">
    <source>
        <dbReference type="ARBA" id="ARBA00004651"/>
    </source>
</evidence>
<reference evidence="7 8" key="1">
    <citation type="submission" date="2017-05" db="EMBL/GenBank/DDBJ databases">
        <title>Butyricicoccus porcorum sp. nov. a butyrate-producing bacterium from the swine intestinal tract.</title>
        <authorList>
            <person name="Trachsel J."/>
            <person name="Humphrey S."/>
            <person name="Allen H.K."/>
        </authorList>
    </citation>
    <scope>NUCLEOTIDE SEQUENCE [LARGE SCALE GENOMIC DNA]</scope>
    <source>
        <strain evidence="7">BB10</strain>
    </source>
</reference>
<accession>A0A252F372</accession>
<dbReference type="Pfam" id="PF02361">
    <property type="entry name" value="CbiQ"/>
    <property type="match status" value="1"/>
</dbReference>
<evidence type="ECO:0000256" key="4">
    <source>
        <dbReference type="ARBA" id="ARBA00022989"/>
    </source>
</evidence>
<feature type="transmembrane region" description="Helical" evidence="6">
    <location>
        <begin position="239"/>
        <end position="261"/>
    </location>
</feature>
<keyword evidence="2" id="KW-1003">Cell membrane</keyword>
<sequence length="270" mass="30484">MSRAENAVREIHRMDCAASQDQWANRLHPLVKFLLTVYYIALTVSFSKYDVIGICGMVIYPLVMFLLSELSFSDCLRRLKLVLPLVCVVGILNPFLDHTTIELGGIEMSAGVLSMLTLICKGVFSLLASYLLIATTSIDQLCYAFRLLHMPKILMTQILLTYRYITVLLEEVSRMMQAYALRAPNQKGIHITAWGSLTGQLLLRSVDRANVVYESMVLRGHRGSFAYIGEKTRLRAQDIAFFAVWLTVLTLFRKYPVFILIGNLTGGLFT</sequence>
<dbReference type="CDD" id="cd16914">
    <property type="entry name" value="EcfT"/>
    <property type="match status" value="1"/>
</dbReference>
<comment type="subcellular location">
    <subcellularLocation>
        <location evidence="1">Cell membrane</location>
        <topology evidence="1">Multi-pass membrane protein</topology>
    </subcellularLocation>
</comment>
<evidence type="ECO:0000256" key="5">
    <source>
        <dbReference type="ARBA" id="ARBA00023136"/>
    </source>
</evidence>
<dbReference type="PANTHER" id="PTHR34857:SF2">
    <property type="entry name" value="SLL0384 PROTEIN"/>
    <property type="match status" value="1"/>
</dbReference>
<keyword evidence="5 6" id="KW-0472">Membrane</keyword>
<feature type="transmembrane region" description="Helical" evidence="6">
    <location>
        <begin position="37"/>
        <end position="67"/>
    </location>
</feature>
<evidence type="ECO:0000256" key="3">
    <source>
        <dbReference type="ARBA" id="ARBA00022692"/>
    </source>
</evidence>
<dbReference type="GO" id="GO:0006824">
    <property type="term" value="P:cobalt ion transport"/>
    <property type="evidence" value="ECO:0007669"/>
    <property type="project" value="InterPro"/>
</dbReference>